<sequence length="80" mass="9225">MKWFALEWLALAAIATLYLLQLSLCLYLCVQGYPCIQEWRMPQSFMEGLGLFVIIANILVSPIYLGLIIGYIERIWQKIG</sequence>
<protein>
    <submittedName>
        <fullName evidence="1">Uncharacterized protein</fullName>
    </submittedName>
</protein>
<accession>A0ACC6FT69</accession>
<dbReference type="Proteomes" id="UP001173802">
    <property type="component" value="Unassembled WGS sequence"/>
</dbReference>
<dbReference type="EMBL" id="JANURN010000006">
    <property type="protein sequence ID" value="MDL0082440.1"/>
    <property type="molecule type" value="Genomic_DNA"/>
</dbReference>
<name>A0ACC6FT69_9HELI</name>
<organism evidence="1 2">
    <name type="scientific">Helicobacter zhangjianzhongii</name>
    <dbReference type="NCBI Taxonomy" id="2974574"/>
    <lineage>
        <taxon>Bacteria</taxon>
        <taxon>Pseudomonadati</taxon>
        <taxon>Campylobacterota</taxon>
        <taxon>Epsilonproteobacteria</taxon>
        <taxon>Campylobacterales</taxon>
        <taxon>Helicobacteraceae</taxon>
        <taxon>Helicobacter</taxon>
    </lineage>
</organism>
<reference evidence="1 2" key="1">
    <citation type="journal article" date="2023" name="Microorganisms">
        <title>Isolation and Genomic Characteristics of Cat-Borne Campylobacter felis sp. nov. and Sheep-Borne Campylobacter ovis sp. nov.</title>
        <authorList>
            <person name="Wang H."/>
            <person name="Li Y."/>
            <person name="Gu Y."/>
            <person name="Zhou G."/>
            <person name="Chen X."/>
            <person name="Zhang X."/>
            <person name="Shao Z."/>
            <person name="Zhang J."/>
            <person name="Zhang M."/>
        </authorList>
    </citation>
    <scope>NUCLEOTIDE SEQUENCE [LARGE SCALE GENOMIC DNA]</scope>
    <source>
        <strain evidence="1 2">XJK30-2</strain>
    </source>
</reference>
<evidence type="ECO:0000313" key="2">
    <source>
        <dbReference type="Proteomes" id="UP001173802"/>
    </source>
</evidence>
<keyword evidence="2" id="KW-1185">Reference proteome</keyword>
<comment type="caution">
    <text evidence="1">The sequence shown here is derived from an EMBL/GenBank/DDBJ whole genome shotgun (WGS) entry which is preliminary data.</text>
</comment>
<evidence type="ECO:0000313" key="1">
    <source>
        <dbReference type="EMBL" id="MDL0082440.1"/>
    </source>
</evidence>
<proteinExistence type="predicted"/>
<gene>
    <name evidence="1" type="ORF">NYG90_07125</name>
</gene>